<evidence type="ECO:0000313" key="3">
    <source>
        <dbReference type="EMBL" id="BEH00894.1"/>
    </source>
</evidence>
<dbReference type="GO" id="GO:0046657">
    <property type="term" value="P:folic acid catabolic process"/>
    <property type="evidence" value="ECO:0007669"/>
    <property type="project" value="TreeGrafter"/>
</dbReference>
<dbReference type="GO" id="GO:0016805">
    <property type="term" value="F:dipeptidase activity"/>
    <property type="evidence" value="ECO:0007669"/>
    <property type="project" value="InterPro"/>
</dbReference>
<keyword evidence="4" id="KW-1185">Reference proteome</keyword>
<sequence length="405" mass="42290">MARLDLAVAKQSIKAELERRTDDLLALNHAIHADPELSGEEFRAAERIAFVLDDAGFEVEVGAYGMPTAIEALYGDGDLTVVICCEYDALPGIGHGCGHNVIAAAGLGAALALAPLAADAGLRIKLLGTPAEEHGGGKIELLREGAWEDADFSLMVHGMSGTDISASLELYTAVDRFDIIFTGKGAHAASAPWAGINALSAATLALNAIGFLRQHMMQGVSMNAIISQGGTATNIISEQAVVQVEVRAFEIAIWRDVKKRVLACFEGAAIATGCSWEYRRTEYAYAPVDPDPQLAKLWDDNLIAGGRTVDHTGAGGGASTDMGNVTQVLPAIHPTIAFLGETAIPHTAEFATAAITAAADQAMLDGAQGLAATVLDVALNPALRKHYQDLKAARPAGATQVSLES</sequence>
<dbReference type="AlphaFoldDB" id="A0AAN0MEK9"/>
<dbReference type="NCBIfam" id="TIGR01891">
    <property type="entry name" value="amidohydrolases"/>
    <property type="match status" value="1"/>
</dbReference>
<dbReference type="GO" id="GO:0005737">
    <property type="term" value="C:cytoplasm"/>
    <property type="evidence" value="ECO:0007669"/>
    <property type="project" value="TreeGrafter"/>
</dbReference>
<dbReference type="KEGG" id="broo:brsh051_01750"/>
<protein>
    <recommendedName>
        <fullName evidence="1">Peptidase M20 domain-containing protein 2</fullName>
    </recommendedName>
</protein>
<dbReference type="EMBL" id="AP028056">
    <property type="protein sequence ID" value="BEH00894.1"/>
    <property type="molecule type" value="Genomic_DNA"/>
</dbReference>
<name>A0AAN0MEK9_9ACTN</name>
<dbReference type="GO" id="GO:0071713">
    <property type="term" value="F:para-aminobenzoyl-glutamate hydrolase activity"/>
    <property type="evidence" value="ECO:0007669"/>
    <property type="project" value="TreeGrafter"/>
</dbReference>
<evidence type="ECO:0000259" key="2">
    <source>
        <dbReference type="Pfam" id="PF07687"/>
    </source>
</evidence>
<dbReference type="Pfam" id="PF07687">
    <property type="entry name" value="M20_dimer"/>
    <property type="match status" value="1"/>
</dbReference>
<dbReference type="InterPro" id="IPR017144">
    <property type="entry name" value="Xaa-Arg_dipeptidase"/>
</dbReference>
<reference evidence="3" key="1">
    <citation type="journal article" date="2024" name="Int. J. Syst. Evol. Microbiol.">
        <title>Brooklawnia propionicigenes sp. nov., a facultatively anaerobic, propionate-producing bacterium isolated from a methanogenic reactor treating waste from cattle farms.</title>
        <authorList>
            <person name="Akita Y."/>
            <person name="Ueki A."/>
            <person name="Tonouchi A."/>
            <person name="Sugawara Y."/>
            <person name="Honma S."/>
            <person name="Kaku N."/>
            <person name="Ueki K."/>
        </authorList>
    </citation>
    <scope>NUCLEOTIDE SEQUENCE</scope>
    <source>
        <strain evidence="3">SH051</strain>
    </source>
</reference>
<dbReference type="SUPFAM" id="SSF53187">
    <property type="entry name" value="Zn-dependent exopeptidases"/>
    <property type="match status" value="1"/>
</dbReference>
<dbReference type="InterPro" id="IPR002933">
    <property type="entry name" value="Peptidase_M20"/>
</dbReference>
<proteinExistence type="inferred from homology"/>
<dbReference type="Proteomes" id="UP001431656">
    <property type="component" value="Chromosome"/>
</dbReference>
<dbReference type="Gene3D" id="3.30.70.360">
    <property type="match status" value="1"/>
</dbReference>
<dbReference type="Pfam" id="PF01546">
    <property type="entry name" value="Peptidase_M20"/>
    <property type="match status" value="1"/>
</dbReference>
<organism evidence="3 4">
    <name type="scientific">Brooklawnia propionicigenes</name>
    <dbReference type="NCBI Taxonomy" id="3041175"/>
    <lineage>
        <taxon>Bacteria</taxon>
        <taxon>Bacillati</taxon>
        <taxon>Actinomycetota</taxon>
        <taxon>Actinomycetes</taxon>
        <taxon>Propionibacteriales</taxon>
        <taxon>Propionibacteriaceae</taxon>
        <taxon>Brooklawnia</taxon>
    </lineage>
</organism>
<dbReference type="PANTHER" id="PTHR30575:SF0">
    <property type="entry name" value="XAA-ARG DIPEPTIDASE"/>
    <property type="match status" value="1"/>
</dbReference>
<dbReference type="PANTHER" id="PTHR30575">
    <property type="entry name" value="PEPTIDASE M20"/>
    <property type="match status" value="1"/>
</dbReference>
<dbReference type="PIRSF" id="PIRSF037226">
    <property type="entry name" value="Amidohydrolase_ACY1L2_prd"/>
    <property type="match status" value="1"/>
</dbReference>
<accession>A0AAN0MEK9</accession>
<evidence type="ECO:0000313" key="4">
    <source>
        <dbReference type="Proteomes" id="UP001431656"/>
    </source>
</evidence>
<evidence type="ECO:0000256" key="1">
    <source>
        <dbReference type="PIRNR" id="PIRNR037226"/>
    </source>
</evidence>
<dbReference type="SUPFAM" id="SSF55031">
    <property type="entry name" value="Bacterial exopeptidase dimerisation domain"/>
    <property type="match status" value="1"/>
</dbReference>
<gene>
    <name evidence="3" type="ORF">brsh051_01750</name>
</gene>
<dbReference type="FunFam" id="3.30.70.360:FF:000004">
    <property type="entry name" value="Peptidase M20 domain-containing protein 2"/>
    <property type="match status" value="1"/>
</dbReference>
<feature type="domain" description="Peptidase M20 dimerisation" evidence="2">
    <location>
        <begin position="177"/>
        <end position="266"/>
    </location>
</feature>
<dbReference type="RefSeq" id="WP_286266672.1">
    <property type="nucleotide sequence ID" value="NZ_AP028056.1"/>
</dbReference>
<comment type="similarity">
    <text evidence="1">Belongs to the peptidase M20A family.</text>
</comment>
<dbReference type="Gene3D" id="3.40.630.10">
    <property type="entry name" value="Zn peptidases"/>
    <property type="match status" value="1"/>
</dbReference>
<dbReference type="InterPro" id="IPR017439">
    <property type="entry name" value="Amidohydrolase"/>
</dbReference>
<dbReference type="InterPro" id="IPR052030">
    <property type="entry name" value="Peptidase_M20/M20A_hydrolases"/>
</dbReference>
<dbReference type="InterPro" id="IPR011650">
    <property type="entry name" value="Peptidase_M20_dimer"/>
</dbReference>
<dbReference type="InterPro" id="IPR036264">
    <property type="entry name" value="Bact_exopeptidase_dim_dom"/>
</dbReference>